<reference evidence="1" key="1">
    <citation type="journal article" date="2014" name="Front. Microbiol.">
        <title>High frequency of phylogenetically diverse reductive dehalogenase-homologous genes in deep subseafloor sedimentary metagenomes.</title>
        <authorList>
            <person name="Kawai M."/>
            <person name="Futagami T."/>
            <person name="Toyoda A."/>
            <person name="Takaki Y."/>
            <person name="Nishi S."/>
            <person name="Hori S."/>
            <person name="Arai W."/>
            <person name="Tsubouchi T."/>
            <person name="Morono Y."/>
            <person name="Uchiyama I."/>
            <person name="Ito T."/>
            <person name="Fujiyama A."/>
            <person name="Inagaki F."/>
            <person name="Takami H."/>
        </authorList>
    </citation>
    <scope>NUCLEOTIDE SEQUENCE</scope>
    <source>
        <strain evidence="1">Expedition CK06-06</strain>
    </source>
</reference>
<accession>X1SHP3</accession>
<dbReference type="AlphaFoldDB" id="X1SHP3"/>
<gene>
    <name evidence="1" type="ORF">S12H4_08823</name>
</gene>
<protein>
    <submittedName>
        <fullName evidence="1">Uncharacterized protein</fullName>
    </submittedName>
</protein>
<sequence length="64" mass="7155">MSMRNPGEKCESGKPGPHHYDCGQPKDGLVHCVCRKCGDEKVCPEAARYVYNVNYHPVKPARNP</sequence>
<proteinExistence type="predicted"/>
<dbReference type="EMBL" id="BARW01003467">
    <property type="protein sequence ID" value="GAI67309.1"/>
    <property type="molecule type" value="Genomic_DNA"/>
</dbReference>
<name>X1SHP3_9ZZZZ</name>
<organism evidence="1">
    <name type="scientific">marine sediment metagenome</name>
    <dbReference type="NCBI Taxonomy" id="412755"/>
    <lineage>
        <taxon>unclassified sequences</taxon>
        <taxon>metagenomes</taxon>
        <taxon>ecological metagenomes</taxon>
    </lineage>
</organism>
<comment type="caution">
    <text evidence="1">The sequence shown here is derived from an EMBL/GenBank/DDBJ whole genome shotgun (WGS) entry which is preliminary data.</text>
</comment>
<evidence type="ECO:0000313" key="1">
    <source>
        <dbReference type="EMBL" id="GAI67309.1"/>
    </source>
</evidence>